<dbReference type="eggNOG" id="ENOG502ZIGM">
    <property type="taxonomic scope" value="Bacteria"/>
</dbReference>
<dbReference type="AlphaFoldDB" id="A0A0H3FSF5"/>
<dbReference type="PATRIC" id="fig|1028307.3.peg.3696"/>
<dbReference type="HOGENOM" id="CLU_2552908_0_0_6"/>
<organism evidence="1 2">
    <name type="scientific">Klebsiella aerogenes (strain ATCC 13048 / DSM 30053 / CCUG 1429 / JCM 1235 / KCTC 2190 / NBRC 13534 / NCIMB 10102 / NCTC 10006 / CDC 819-56)</name>
    <name type="common">Enterobacter aerogenes</name>
    <dbReference type="NCBI Taxonomy" id="1028307"/>
    <lineage>
        <taxon>Bacteria</taxon>
        <taxon>Pseudomonadati</taxon>
        <taxon>Pseudomonadota</taxon>
        <taxon>Gammaproteobacteria</taxon>
        <taxon>Enterobacterales</taxon>
        <taxon>Enterobacteriaceae</taxon>
        <taxon>Klebsiella/Raoultella group</taxon>
        <taxon>Klebsiella</taxon>
    </lineage>
</organism>
<reference evidence="1 2" key="1">
    <citation type="journal article" date="2012" name="J. Bacteriol.">
        <title>Complete genome sequence of Enterobacter aerogenes KCTC 2190.</title>
        <authorList>
            <person name="Shin S.H."/>
            <person name="Kim S."/>
            <person name="Kim J.Y."/>
            <person name="Lee S."/>
            <person name="Um Y."/>
            <person name="Oh M.K."/>
            <person name="Kim Y.R."/>
            <person name="Lee J."/>
            <person name="Yang K.S."/>
        </authorList>
    </citation>
    <scope>NUCLEOTIDE SEQUENCE [LARGE SCALE GENOMIC DNA]</scope>
    <source>
        <strain evidence="1 2">KCTC 2190</strain>
    </source>
</reference>
<dbReference type="RefSeq" id="WP_015705306.1">
    <property type="nucleotide sequence ID" value="NC_015663.1"/>
</dbReference>
<keyword evidence="2" id="KW-1185">Reference proteome</keyword>
<dbReference type="GeneID" id="93311884"/>
<evidence type="ECO:0000313" key="2">
    <source>
        <dbReference type="Proteomes" id="UP000008881"/>
    </source>
</evidence>
<evidence type="ECO:0000313" key="1">
    <source>
        <dbReference type="EMBL" id="AEG98605.1"/>
    </source>
</evidence>
<dbReference type="OrthoDB" id="6625263at2"/>
<protein>
    <submittedName>
        <fullName evidence="1">Uncharacterized protein</fullName>
    </submittedName>
</protein>
<gene>
    <name evidence="1" type="ordered locus">EAE_18490</name>
</gene>
<proteinExistence type="predicted"/>
<accession>A0A0H3FSF5</accession>
<dbReference type="Proteomes" id="UP000008881">
    <property type="component" value="Chromosome"/>
</dbReference>
<dbReference type="KEGG" id="eae:EAE_18490"/>
<dbReference type="EMBL" id="CP002824">
    <property type="protein sequence ID" value="AEG98605.1"/>
    <property type="molecule type" value="Genomic_DNA"/>
</dbReference>
<sequence>MNDDFQAIKNEFAKYADAAQGTAVAFAMYEDLARRLATYFHNLDQLNKRRFLLKLEEGEREIGTQGSYDWYGALTRFSSAAH</sequence>
<name>A0A0H3FSF5_KLEAK</name>